<proteinExistence type="predicted"/>
<protein>
    <submittedName>
        <fullName evidence="2">Uncharacterized protein</fullName>
    </submittedName>
</protein>
<dbReference type="Proteomes" id="UP000821853">
    <property type="component" value="Unassembled WGS sequence"/>
</dbReference>
<sequence length="119" mass="13511">MWVGWTCQTGWLAFTPQHSVRKNGQPGPRPSLLTLQQETLGCNTKKTRLFLECQERHPQTARVKTSLAHYLLSKDWSSAESDEEPPRKLLKAKVVPLPPEPKRTAKTNHKPELVNQGFA</sequence>
<evidence type="ECO:0000313" key="2">
    <source>
        <dbReference type="EMBL" id="KAH9382933.1"/>
    </source>
</evidence>
<reference evidence="2 3" key="1">
    <citation type="journal article" date="2020" name="Cell">
        <title>Large-Scale Comparative Analyses of Tick Genomes Elucidate Their Genetic Diversity and Vector Capacities.</title>
        <authorList>
            <consortium name="Tick Genome and Microbiome Consortium (TIGMIC)"/>
            <person name="Jia N."/>
            <person name="Wang J."/>
            <person name="Shi W."/>
            <person name="Du L."/>
            <person name="Sun Y."/>
            <person name="Zhan W."/>
            <person name="Jiang J.F."/>
            <person name="Wang Q."/>
            <person name="Zhang B."/>
            <person name="Ji P."/>
            <person name="Bell-Sakyi L."/>
            <person name="Cui X.M."/>
            <person name="Yuan T.T."/>
            <person name="Jiang B.G."/>
            <person name="Yang W.F."/>
            <person name="Lam T.T."/>
            <person name="Chang Q.C."/>
            <person name="Ding S.J."/>
            <person name="Wang X.J."/>
            <person name="Zhu J.G."/>
            <person name="Ruan X.D."/>
            <person name="Zhao L."/>
            <person name="Wei J.T."/>
            <person name="Ye R.Z."/>
            <person name="Que T.C."/>
            <person name="Du C.H."/>
            <person name="Zhou Y.H."/>
            <person name="Cheng J.X."/>
            <person name="Dai P.F."/>
            <person name="Guo W.B."/>
            <person name="Han X.H."/>
            <person name="Huang E.J."/>
            <person name="Li L.F."/>
            <person name="Wei W."/>
            <person name="Gao Y.C."/>
            <person name="Liu J.Z."/>
            <person name="Shao H.Z."/>
            <person name="Wang X."/>
            <person name="Wang C.C."/>
            <person name="Yang T.C."/>
            <person name="Huo Q.B."/>
            <person name="Li W."/>
            <person name="Chen H.Y."/>
            <person name="Chen S.E."/>
            <person name="Zhou L.G."/>
            <person name="Ni X.B."/>
            <person name="Tian J.H."/>
            <person name="Sheng Y."/>
            <person name="Liu T."/>
            <person name="Pan Y.S."/>
            <person name="Xia L.Y."/>
            <person name="Li J."/>
            <person name="Zhao F."/>
            <person name="Cao W.C."/>
        </authorList>
    </citation>
    <scope>NUCLEOTIDE SEQUENCE [LARGE SCALE GENOMIC DNA]</scope>
    <source>
        <strain evidence="2">HaeL-2018</strain>
    </source>
</reference>
<accession>A0A9J6H888</accession>
<evidence type="ECO:0000313" key="3">
    <source>
        <dbReference type="Proteomes" id="UP000821853"/>
    </source>
</evidence>
<keyword evidence="3" id="KW-1185">Reference proteome</keyword>
<evidence type="ECO:0000256" key="1">
    <source>
        <dbReference type="SAM" id="MobiDB-lite"/>
    </source>
</evidence>
<feature type="region of interest" description="Disordered" evidence="1">
    <location>
        <begin position="95"/>
        <end position="119"/>
    </location>
</feature>
<name>A0A9J6H888_HAELO</name>
<comment type="caution">
    <text evidence="2">The sequence shown here is derived from an EMBL/GenBank/DDBJ whole genome shotgun (WGS) entry which is preliminary data.</text>
</comment>
<gene>
    <name evidence="2" type="ORF">HPB48_023568</name>
</gene>
<organism evidence="2 3">
    <name type="scientific">Haemaphysalis longicornis</name>
    <name type="common">Bush tick</name>
    <dbReference type="NCBI Taxonomy" id="44386"/>
    <lineage>
        <taxon>Eukaryota</taxon>
        <taxon>Metazoa</taxon>
        <taxon>Ecdysozoa</taxon>
        <taxon>Arthropoda</taxon>
        <taxon>Chelicerata</taxon>
        <taxon>Arachnida</taxon>
        <taxon>Acari</taxon>
        <taxon>Parasitiformes</taxon>
        <taxon>Ixodida</taxon>
        <taxon>Ixodoidea</taxon>
        <taxon>Ixodidae</taxon>
        <taxon>Haemaphysalinae</taxon>
        <taxon>Haemaphysalis</taxon>
    </lineage>
</organism>
<dbReference type="AlphaFoldDB" id="A0A9J6H888"/>
<dbReference type="VEuPathDB" id="VectorBase:HLOH_053108"/>
<dbReference type="EMBL" id="JABSTR010000695">
    <property type="protein sequence ID" value="KAH9382933.1"/>
    <property type="molecule type" value="Genomic_DNA"/>
</dbReference>